<dbReference type="Proteomes" id="UP000242188">
    <property type="component" value="Unassembled WGS sequence"/>
</dbReference>
<feature type="transmembrane region" description="Helical" evidence="1">
    <location>
        <begin position="97"/>
        <end position="116"/>
    </location>
</feature>
<feature type="domain" description="DUF7802" evidence="2">
    <location>
        <begin position="12"/>
        <end position="394"/>
    </location>
</feature>
<dbReference type="Pfam" id="PF25085">
    <property type="entry name" value="DUF7802"/>
    <property type="match status" value="1"/>
</dbReference>
<keyword evidence="1" id="KW-1133">Transmembrane helix</keyword>
<feature type="transmembrane region" description="Helical" evidence="1">
    <location>
        <begin position="240"/>
        <end position="258"/>
    </location>
</feature>
<keyword evidence="4" id="KW-1185">Reference proteome</keyword>
<dbReference type="InterPro" id="IPR056704">
    <property type="entry name" value="DUF7802"/>
</dbReference>
<evidence type="ECO:0000313" key="3">
    <source>
        <dbReference type="EMBL" id="OWF37505.1"/>
    </source>
</evidence>
<name>A0A210PLZ9_MIZYE</name>
<dbReference type="PANTHER" id="PTHR35982:SF1">
    <property type="entry name" value="SPIROCYCLASE, AVEC FAMILY"/>
    <property type="match status" value="1"/>
</dbReference>
<keyword evidence="1" id="KW-0472">Membrane</keyword>
<evidence type="ECO:0000313" key="4">
    <source>
        <dbReference type="Proteomes" id="UP000242188"/>
    </source>
</evidence>
<feature type="transmembrane region" description="Helical" evidence="1">
    <location>
        <begin position="378"/>
        <end position="397"/>
    </location>
</feature>
<reference evidence="3 4" key="1">
    <citation type="journal article" date="2017" name="Nat. Ecol. Evol.">
        <title>Scallop genome provides insights into evolution of bilaterian karyotype and development.</title>
        <authorList>
            <person name="Wang S."/>
            <person name="Zhang J."/>
            <person name="Jiao W."/>
            <person name="Li J."/>
            <person name="Xun X."/>
            <person name="Sun Y."/>
            <person name="Guo X."/>
            <person name="Huan P."/>
            <person name="Dong B."/>
            <person name="Zhang L."/>
            <person name="Hu X."/>
            <person name="Sun X."/>
            <person name="Wang J."/>
            <person name="Zhao C."/>
            <person name="Wang Y."/>
            <person name="Wang D."/>
            <person name="Huang X."/>
            <person name="Wang R."/>
            <person name="Lv J."/>
            <person name="Li Y."/>
            <person name="Zhang Z."/>
            <person name="Liu B."/>
            <person name="Lu W."/>
            <person name="Hui Y."/>
            <person name="Liang J."/>
            <person name="Zhou Z."/>
            <person name="Hou R."/>
            <person name="Li X."/>
            <person name="Liu Y."/>
            <person name="Li H."/>
            <person name="Ning X."/>
            <person name="Lin Y."/>
            <person name="Zhao L."/>
            <person name="Xing Q."/>
            <person name="Dou J."/>
            <person name="Li Y."/>
            <person name="Mao J."/>
            <person name="Guo H."/>
            <person name="Dou H."/>
            <person name="Li T."/>
            <person name="Mu C."/>
            <person name="Jiang W."/>
            <person name="Fu Q."/>
            <person name="Fu X."/>
            <person name="Miao Y."/>
            <person name="Liu J."/>
            <person name="Yu Q."/>
            <person name="Li R."/>
            <person name="Liao H."/>
            <person name="Li X."/>
            <person name="Kong Y."/>
            <person name="Jiang Z."/>
            <person name="Chourrout D."/>
            <person name="Li R."/>
            <person name="Bao Z."/>
        </authorList>
    </citation>
    <scope>NUCLEOTIDE SEQUENCE [LARGE SCALE GENOMIC DNA]</scope>
    <source>
        <strain evidence="3 4">PY_sf001</strain>
    </source>
</reference>
<feature type="transmembrane region" description="Helical" evidence="1">
    <location>
        <begin position="279"/>
        <end position="300"/>
    </location>
</feature>
<protein>
    <recommendedName>
        <fullName evidence="2">DUF7802 domain-containing protein</fullName>
    </recommendedName>
</protein>
<dbReference type="PANTHER" id="PTHR35982">
    <property type="entry name" value="AGAP005361-PA"/>
    <property type="match status" value="1"/>
</dbReference>
<organism evidence="3 4">
    <name type="scientific">Mizuhopecten yessoensis</name>
    <name type="common">Japanese scallop</name>
    <name type="synonym">Patinopecten yessoensis</name>
    <dbReference type="NCBI Taxonomy" id="6573"/>
    <lineage>
        <taxon>Eukaryota</taxon>
        <taxon>Metazoa</taxon>
        <taxon>Spiralia</taxon>
        <taxon>Lophotrochozoa</taxon>
        <taxon>Mollusca</taxon>
        <taxon>Bivalvia</taxon>
        <taxon>Autobranchia</taxon>
        <taxon>Pteriomorphia</taxon>
        <taxon>Pectinida</taxon>
        <taxon>Pectinoidea</taxon>
        <taxon>Pectinidae</taxon>
        <taxon>Mizuhopecten</taxon>
    </lineage>
</organism>
<gene>
    <name evidence="3" type="ORF">KP79_PYT06061</name>
</gene>
<comment type="caution">
    <text evidence="3">The sequence shown here is derived from an EMBL/GenBank/DDBJ whole genome shotgun (WGS) entry which is preliminary data.</text>
</comment>
<proteinExistence type="predicted"/>
<evidence type="ECO:0000259" key="2">
    <source>
        <dbReference type="Pfam" id="PF25085"/>
    </source>
</evidence>
<dbReference type="AlphaFoldDB" id="A0A210PLZ9"/>
<feature type="transmembrane region" description="Helical" evidence="1">
    <location>
        <begin position="171"/>
        <end position="189"/>
    </location>
</feature>
<dbReference type="OrthoDB" id="188749at2759"/>
<sequence>MCIAAVANPRDIDWWVKFRSPADIYKHHPSFLKLEFMVYFCALLTLIHALRNGGRFKWLWLGTMLHGLVVEAISYNLPDIDNFWHAQGTIMFLGGRLPLYIVVIYPVFLYTASVAVAHWRLKWWAEPFAVGLTVVVVDLPYDICAVKHLAWTWHDTDPNIYDRMYWAPWTSYYFHASFACGFTFAFHGFHKLFGGNTNRFQSKGFFKEVPNTMFAAMLGFPLGTLQFLPNYHILHDNYNIHTEVCFLMFAAVYVMIMWKGDRSACLERSQSAEKLRKTSWYSEITLLAVVYYTFFMYLVVTGKPEEQVSIGLHEVIGPCNETVEMTAASGQILTKKKYLCLKDYDEDYFDFHCIKGKPPVGKEWYTTCGTPYRNHMEYIVVVGFCCLFGLHWIFSLVGSGGLPRAVQSPGKEAKAKQN</sequence>
<accession>A0A210PLZ9</accession>
<evidence type="ECO:0000256" key="1">
    <source>
        <dbReference type="SAM" id="Phobius"/>
    </source>
</evidence>
<feature type="transmembrane region" description="Helical" evidence="1">
    <location>
        <begin position="209"/>
        <end position="228"/>
    </location>
</feature>
<dbReference type="EMBL" id="NEDP02005588">
    <property type="protein sequence ID" value="OWF37505.1"/>
    <property type="molecule type" value="Genomic_DNA"/>
</dbReference>
<keyword evidence="1" id="KW-0812">Transmembrane</keyword>
<feature type="transmembrane region" description="Helical" evidence="1">
    <location>
        <begin position="128"/>
        <end position="151"/>
    </location>
</feature>